<dbReference type="InterPro" id="IPR005584">
    <property type="entry name" value="DNA_gyrase_inhibitor_YacG"/>
</dbReference>
<feature type="binding site" evidence="3">
    <location>
        <position position="32"/>
    </location>
    <ligand>
        <name>Zn(2+)</name>
        <dbReference type="ChEBI" id="CHEBI:29105"/>
    </ligand>
</feature>
<feature type="binding site" evidence="3">
    <location>
        <position position="12"/>
    </location>
    <ligand>
        <name>Zn(2+)</name>
        <dbReference type="ChEBI" id="CHEBI:29105"/>
    </ligand>
</feature>
<dbReference type="Gene3D" id="3.30.50.10">
    <property type="entry name" value="Erythroid Transcription Factor GATA-1, subunit A"/>
    <property type="match status" value="1"/>
</dbReference>
<dbReference type="PANTHER" id="PTHR36150">
    <property type="entry name" value="DNA GYRASE INHIBITOR YACG"/>
    <property type="match status" value="1"/>
</dbReference>
<evidence type="ECO:0000256" key="2">
    <source>
        <dbReference type="ARBA" id="ARBA00022833"/>
    </source>
</evidence>
<comment type="caution">
    <text evidence="5">The sequence shown here is derived from an EMBL/GenBank/DDBJ whole genome shotgun (WGS) entry which is preliminary data.</text>
</comment>
<name>A0A1C0U5I4_9GAMM</name>
<keyword evidence="2 3" id="KW-0862">Zinc</keyword>
<comment type="similarity">
    <text evidence="3">Belongs to the DNA gyrase inhibitor YacG family.</text>
</comment>
<keyword evidence="1 3" id="KW-0479">Metal-binding</keyword>
<keyword evidence="6" id="KW-1185">Reference proteome</keyword>
<dbReference type="GO" id="GO:0008657">
    <property type="term" value="F:DNA topoisomerase type II (double strand cut, ATP-hydrolyzing) inhibitor activity"/>
    <property type="evidence" value="ECO:0007669"/>
    <property type="project" value="UniProtKB-UniRule"/>
</dbReference>
<protein>
    <recommendedName>
        <fullName evidence="3">DNA gyrase inhibitor YacG</fullName>
    </recommendedName>
</protein>
<gene>
    <name evidence="3 5" type="primary">yacG</name>
    <name evidence="5" type="ORF">Ppb6_01585</name>
</gene>
<dbReference type="STRING" id="286156.Ppb6_01585"/>
<dbReference type="PATRIC" id="fig|286156.4.peg.1798"/>
<feature type="binding site" evidence="3">
    <location>
        <position position="28"/>
    </location>
    <ligand>
        <name>Zn(2+)</name>
        <dbReference type="ChEBI" id="CHEBI:29105"/>
    </ligand>
</feature>
<accession>A0A1C0U5I4</accession>
<feature type="compositionally biased region" description="Acidic residues" evidence="4">
    <location>
        <begin position="54"/>
        <end position="65"/>
    </location>
</feature>
<evidence type="ECO:0000256" key="3">
    <source>
        <dbReference type="HAMAP-Rule" id="MF_00649"/>
    </source>
</evidence>
<evidence type="ECO:0000313" key="5">
    <source>
        <dbReference type="EMBL" id="OCQ53184.1"/>
    </source>
</evidence>
<evidence type="ECO:0000313" key="6">
    <source>
        <dbReference type="Proteomes" id="UP000093476"/>
    </source>
</evidence>
<dbReference type="NCBIfam" id="NF001638">
    <property type="entry name" value="PRK00418.1"/>
    <property type="match status" value="1"/>
</dbReference>
<dbReference type="EMBL" id="LOMY01000051">
    <property type="protein sequence ID" value="OCQ53184.1"/>
    <property type="molecule type" value="Genomic_DNA"/>
</dbReference>
<dbReference type="InterPro" id="IPR013088">
    <property type="entry name" value="Znf_NHR/GATA"/>
</dbReference>
<dbReference type="HAMAP" id="MF_00649">
    <property type="entry name" value="DNA_gyrase_inhibitor_YacG"/>
    <property type="match status" value="1"/>
</dbReference>
<feature type="binding site" evidence="3">
    <location>
        <position position="9"/>
    </location>
    <ligand>
        <name>Zn(2+)</name>
        <dbReference type="ChEBI" id="CHEBI:29105"/>
    </ligand>
</feature>
<comment type="subunit">
    <text evidence="3">Interacts with GyrB.</text>
</comment>
<evidence type="ECO:0000256" key="4">
    <source>
        <dbReference type="SAM" id="MobiDB-lite"/>
    </source>
</evidence>
<proteinExistence type="inferred from homology"/>
<dbReference type="GO" id="GO:0008270">
    <property type="term" value="F:zinc ion binding"/>
    <property type="evidence" value="ECO:0007669"/>
    <property type="project" value="UniProtKB-UniRule"/>
</dbReference>
<sequence length="65" mass="7389">MSELLTIECPICGKSVVWGEISPYRPFCSKRCQLIDLGEWANEEKRIPSQGENSDSDEWSEGPEQ</sequence>
<dbReference type="RefSeq" id="WP_036770967.1">
    <property type="nucleotide sequence ID" value="NZ_CAWMQZ010000051.1"/>
</dbReference>
<comment type="cofactor">
    <cofactor evidence="3">
        <name>Zn(2+)</name>
        <dbReference type="ChEBI" id="CHEBI:29105"/>
    </cofactor>
    <text evidence="3">Binds 1 zinc ion.</text>
</comment>
<evidence type="ECO:0000256" key="1">
    <source>
        <dbReference type="ARBA" id="ARBA00022723"/>
    </source>
</evidence>
<dbReference type="PANTHER" id="PTHR36150:SF1">
    <property type="entry name" value="DNA GYRASE INHIBITOR YACG"/>
    <property type="match status" value="1"/>
</dbReference>
<organism evidence="5 6">
    <name type="scientific">Photorhabdus australis subsp. thailandensis</name>
    <dbReference type="NCBI Taxonomy" id="2805096"/>
    <lineage>
        <taxon>Bacteria</taxon>
        <taxon>Pseudomonadati</taxon>
        <taxon>Pseudomonadota</taxon>
        <taxon>Gammaproteobacteria</taxon>
        <taxon>Enterobacterales</taxon>
        <taxon>Morganellaceae</taxon>
        <taxon>Photorhabdus</taxon>
    </lineage>
</organism>
<dbReference type="GO" id="GO:0006355">
    <property type="term" value="P:regulation of DNA-templated transcription"/>
    <property type="evidence" value="ECO:0007669"/>
    <property type="project" value="InterPro"/>
</dbReference>
<dbReference type="AlphaFoldDB" id="A0A1C0U5I4"/>
<feature type="region of interest" description="Disordered" evidence="4">
    <location>
        <begin position="43"/>
        <end position="65"/>
    </location>
</feature>
<dbReference type="SUPFAM" id="SSF57716">
    <property type="entry name" value="Glucocorticoid receptor-like (DNA-binding domain)"/>
    <property type="match status" value="1"/>
</dbReference>
<dbReference type="Pfam" id="PF03884">
    <property type="entry name" value="YacG"/>
    <property type="match status" value="1"/>
</dbReference>
<comment type="function">
    <text evidence="3">Inhibits all the catalytic activities of DNA gyrase by preventing its interaction with DNA. Acts by binding directly to the C-terminal domain of GyrB, which probably disrupts DNA binding by the gyrase.</text>
</comment>
<dbReference type="Proteomes" id="UP000093476">
    <property type="component" value="Unassembled WGS sequence"/>
</dbReference>
<reference evidence="5 6" key="1">
    <citation type="submission" date="2015-12" db="EMBL/GenBank/DDBJ databases">
        <title>Genome comparisons provide insights into the role of secondary metabolites in the pathogenic phase of the Photorhabdus life cycle.</title>
        <authorList>
            <person name="Tobias N.J."/>
            <person name="Mishra B."/>
            <person name="Gupta D.K."/>
            <person name="Thines M."/>
            <person name="Stinear T.P."/>
            <person name="Bode H.B."/>
        </authorList>
    </citation>
    <scope>NUCLEOTIDE SEQUENCE [LARGE SCALE GENOMIC DNA]</scope>
    <source>
        <strain evidence="5 6">PB68.1</strain>
    </source>
</reference>